<feature type="transmembrane region" description="Helical" evidence="1">
    <location>
        <begin position="65"/>
        <end position="85"/>
    </location>
</feature>
<feature type="transmembrane region" description="Helical" evidence="1">
    <location>
        <begin position="12"/>
        <end position="30"/>
    </location>
</feature>
<comment type="caution">
    <text evidence="2">The sequence shown here is derived from an EMBL/GenBank/DDBJ whole genome shotgun (WGS) entry which is preliminary data.</text>
</comment>
<name>A0ABQ6C2E6_9NEIS</name>
<keyword evidence="1" id="KW-1133">Transmembrane helix</keyword>
<accession>A0ABQ6C2E6</accession>
<evidence type="ECO:0000313" key="2">
    <source>
        <dbReference type="EMBL" id="GLS06159.1"/>
    </source>
</evidence>
<sequence length="141" mass="15071">MESKKIDKPPVVIVTTVVLGVLSFLSYLLGGYPLDLTGMLSLVQKVIFTLGFIGALSGTIVGRRIVIAVLAFLLLGSCAGFLAAFGMFAQAPGTALFVFVLSVLPVVWFYRYTFGSASKRYFQEVAAARQGVQQDIPGSGR</sequence>
<gene>
    <name evidence="2" type="ORF">GCM10007860_33280</name>
</gene>
<reference evidence="3" key="1">
    <citation type="journal article" date="2019" name="Int. J. Syst. Evol. Microbiol.">
        <title>The Global Catalogue of Microorganisms (GCM) 10K type strain sequencing project: providing services to taxonomists for standard genome sequencing and annotation.</title>
        <authorList>
            <consortium name="The Broad Institute Genomics Platform"/>
            <consortium name="The Broad Institute Genome Sequencing Center for Infectious Disease"/>
            <person name="Wu L."/>
            <person name="Ma J."/>
        </authorList>
    </citation>
    <scope>NUCLEOTIDE SEQUENCE [LARGE SCALE GENOMIC DNA]</scope>
    <source>
        <strain evidence="3">NBRC 104970</strain>
    </source>
</reference>
<organism evidence="2 3">
    <name type="scientific">Chitiniphilus shinanonensis</name>
    <dbReference type="NCBI Taxonomy" id="553088"/>
    <lineage>
        <taxon>Bacteria</taxon>
        <taxon>Pseudomonadati</taxon>
        <taxon>Pseudomonadota</taxon>
        <taxon>Betaproteobacteria</taxon>
        <taxon>Neisseriales</taxon>
        <taxon>Chitinibacteraceae</taxon>
        <taxon>Chitiniphilus</taxon>
    </lineage>
</organism>
<feature type="transmembrane region" description="Helical" evidence="1">
    <location>
        <begin position="91"/>
        <end position="110"/>
    </location>
</feature>
<evidence type="ECO:0000313" key="3">
    <source>
        <dbReference type="Proteomes" id="UP001156836"/>
    </source>
</evidence>
<proteinExistence type="predicted"/>
<keyword evidence="3" id="KW-1185">Reference proteome</keyword>
<dbReference type="Proteomes" id="UP001156836">
    <property type="component" value="Unassembled WGS sequence"/>
</dbReference>
<protein>
    <submittedName>
        <fullName evidence="2">Uncharacterized protein</fullName>
    </submittedName>
</protein>
<keyword evidence="1" id="KW-0472">Membrane</keyword>
<feature type="transmembrane region" description="Helical" evidence="1">
    <location>
        <begin position="36"/>
        <end position="58"/>
    </location>
</feature>
<dbReference type="EMBL" id="BSOZ01000099">
    <property type="protein sequence ID" value="GLS06159.1"/>
    <property type="molecule type" value="Genomic_DNA"/>
</dbReference>
<keyword evidence="1" id="KW-0812">Transmembrane</keyword>
<evidence type="ECO:0000256" key="1">
    <source>
        <dbReference type="SAM" id="Phobius"/>
    </source>
</evidence>
<dbReference type="RefSeq" id="WP_018749506.1">
    <property type="nucleotide sequence ID" value="NZ_BSOZ01000099.1"/>
</dbReference>